<reference evidence="2 3" key="1">
    <citation type="submission" date="2015-08" db="EMBL/GenBank/DDBJ databases">
        <authorList>
            <person name="Babu N.S."/>
            <person name="Beckwith C.J."/>
            <person name="Beseler K.G."/>
            <person name="Brison A."/>
            <person name="Carone J.V."/>
            <person name="Caskin T.P."/>
            <person name="Diamond M."/>
            <person name="Durham M.E."/>
            <person name="Foxe J.M."/>
            <person name="Go M."/>
            <person name="Henderson B.A."/>
            <person name="Jones I.B."/>
            <person name="McGettigan J.A."/>
            <person name="Micheletti S.J."/>
            <person name="Nasrallah M.E."/>
            <person name="Ortiz D."/>
            <person name="Piller C.R."/>
            <person name="Privatt S.R."/>
            <person name="Schneider S.L."/>
            <person name="Sharp S."/>
            <person name="Smith T.C."/>
            <person name="Stanton J.D."/>
            <person name="Ullery H.E."/>
            <person name="Wilson R.J."/>
            <person name="Serrano M.G."/>
            <person name="Buck G."/>
            <person name="Lee V."/>
            <person name="Wang Y."/>
            <person name="Carvalho R."/>
            <person name="Voegtly L."/>
            <person name="Shi R."/>
            <person name="Duckworth R."/>
            <person name="Johnson A."/>
            <person name="Loviza R."/>
            <person name="Walstead R."/>
            <person name="Shah Z."/>
            <person name="Kiflezghi M."/>
            <person name="Wade K."/>
            <person name="Ball S.L."/>
            <person name="Bradley K.W."/>
            <person name="Asai D.J."/>
            <person name="Bowman C.A."/>
            <person name="Russell D.A."/>
            <person name="Pope W.H."/>
            <person name="Jacobs-Sera D."/>
            <person name="Hendrix R.W."/>
            <person name="Hatfull G.F."/>
        </authorList>
    </citation>
    <scope>NUCLEOTIDE SEQUENCE [LARGE SCALE GENOMIC DNA]</scope>
    <source>
        <strain evidence="2 3">DSM 27648</strain>
    </source>
</reference>
<protein>
    <recommendedName>
        <fullName evidence="4">Lipoprotein</fullName>
    </recommendedName>
</protein>
<gene>
    <name evidence="2" type="ORF">AKJ09_07668</name>
</gene>
<name>A0A0K1Q6G1_9BACT</name>
<feature type="chain" id="PRO_5005466675" description="Lipoprotein" evidence="1">
    <location>
        <begin position="22"/>
        <end position="165"/>
    </location>
</feature>
<dbReference type="Proteomes" id="UP000064967">
    <property type="component" value="Chromosome"/>
</dbReference>
<sequence>MNSRMHLIARLALVLTLALSAGCQKKETRWDEASAAAKSAATNDVPAPAKTDGSKLNAFFPADGAGGYARVFTQEKAGFVEAKLQKDGAAVATLSISDTEGDAAAKQKFDGATDKVGGAPLVAVGKNQSAALVGRYQIKVSSQSLDADARKGLLEKFDLKGLAKL</sequence>
<evidence type="ECO:0000313" key="2">
    <source>
        <dbReference type="EMBL" id="AKV01005.1"/>
    </source>
</evidence>
<accession>A0A0K1Q6G1</accession>
<dbReference type="AlphaFoldDB" id="A0A0K1Q6G1"/>
<dbReference type="STRING" id="1391654.AKJ09_07668"/>
<organism evidence="2 3">
    <name type="scientific">Labilithrix luteola</name>
    <dbReference type="NCBI Taxonomy" id="1391654"/>
    <lineage>
        <taxon>Bacteria</taxon>
        <taxon>Pseudomonadati</taxon>
        <taxon>Myxococcota</taxon>
        <taxon>Polyangia</taxon>
        <taxon>Polyangiales</taxon>
        <taxon>Labilitrichaceae</taxon>
        <taxon>Labilithrix</taxon>
    </lineage>
</organism>
<dbReference type="KEGG" id="llu:AKJ09_07668"/>
<keyword evidence="1" id="KW-0732">Signal</keyword>
<dbReference type="PROSITE" id="PS51257">
    <property type="entry name" value="PROKAR_LIPOPROTEIN"/>
    <property type="match status" value="1"/>
</dbReference>
<dbReference type="RefSeq" id="WP_146652185.1">
    <property type="nucleotide sequence ID" value="NZ_CP012333.1"/>
</dbReference>
<evidence type="ECO:0000256" key="1">
    <source>
        <dbReference type="SAM" id="SignalP"/>
    </source>
</evidence>
<evidence type="ECO:0000313" key="3">
    <source>
        <dbReference type="Proteomes" id="UP000064967"/>
    </source>
</evidence>
<proteinExistence type="predicted"/>
<feature type="signal peptide" evidence="1">
    <location>
        <begin position="1"/>
        <end position="21"/>
    </location>
</feature>
<dbReference type="EMBL" id="CP012333">
    <property type="protein sequence ID" value="AKV01005.1"/>
    <property type="molecule type" value="Genomic_DNA"/>
</dbReference>
<evidence type="ECO:0008006" key="4">
    <source>
        <dbReference type="Google" id="ProtNLM"/>
    </source>
</evidence>
<dbReference type="OrthoDB" id="5517735at2"/>
<keyword evidence="3" id="KW-1185">Reference proteome</keyword>